<protein>
    <submittedName>
        <fullName evidence="1">Uncharacterized protein</fullName>
    </submittedName>
</protein>
<sequence length="187" mass="20897">MYESLQIPWSPHPAPRESAYRSAGLVKTKGTIFLLPPSPKELRNAYLAPPRPQSATSAGAVALCKHFERGDASSEHGGAHPFWTLPKGSNAAKDEIALGILEEMLEDVEGRGGRWRNVILLHPGVAVYEIRGRRRWGMRWTLDVEAVGEDGDGGRETGEARGQDAVREREWRVKKVTFRGFWSRLRV</sequence>
<gene>
    <name evidence="1" type="ORF">LTS18_006188</name>
</gene>
<organism evidence="1 2">
    <name type="scientific">Coniosporium uncinatum</name>
    <dbReference type="NCBI Taxonomy" id="93489"/>
    <lineage>
        <taxon>Eukaryota</taxon>
        <taxon>Fungi</taxon>
        <taxon>Dikarya</taxon>
        <taxon>Ascomycota</taxon>
        <taxon>Pezizomycotina</taxon>
        <taxon>Dothideomycetes</taxon>
        <taxon>Dothideomycetes incertae sedis</taxon>
        <taxon>Coniosporium</taxon>
    </lineage>
</organism>
<proteinExistence type="predicted"/>
<keyword evidence="2" id="KW-1185">Reference proteome</keyword>
<evidence type="ECO:0000313" key="1">
    <source>
        <dbReference type="EMBL" id="KAK3065477.1"/>
    </source>
</evidence>
<comment type="caution">
    <text evidence="1">The sequence shown here is derived from an EMBL/GenBank/DDBJ whole genome shotgun (WGS) entry which is preliminary data.</text>
</comment>
<accession>A0ACC3DD21</accession>
<name>A0ACC3DD21_9PEZI</name>
<dbReference type="EMBL" id="JAWDJW010006335">
    <property type="protein sequence ID" value="KAK3065477.1"/>
    <property type="molecule type" value="Genomic_DNA"/>
</dbReference>
<evidence type="ECO:0000313" key="2">
    <source>
        <dbReference type="Proteomes" id="UP001186974"/>
    </source>
</evidence>
<reference evidence="1" key="1">
    <citation type="submission" date="2024-09" db="EMBL/GenBank/DDBJ databases">
        <title>Black Yeasts Isolated from many extreme environments.</title>
        <authorList>
            <person name="Coleine C."/>
            <person name="Stajich J.E."/>
            <person name="Selbmann L."/>
        </authorList>
    </citation>
    <scope>NUCLEOTIDE SEQUENCE</scope>
    <source>
        <strain evidence="1">CCFEE 5737</strain>
    </source>
</reference>
<dbReference type="Proteomes" id="UP001186974">
    <property type="component" value="Unassembled WGS sequence"/>
</dbReference>